<dbReference type="EMBL" id="JACGWN010000014">
    <property type="protein sequence ID" value="KAL0407317.1"/>
    <property type="molecule type" value="Genomic_DNA"/>
</dbReference>
<gene>
    <name evidence="2" type="ORF">Slati_4045600</name>
</gene>
<protein>
    <submittedName>
        <fullName evidence="2">Protein MOR1</fullName>
    </submittedName>
</protein>
<name>A0AAW2TSS4_9LAMI</name>
<reference evidence="2" key="1">
    <citation type="submission" date="2020-06" db="EMBL/GenBank/DDBJ databases">
        <authorList>
            <person name="Li T."/>
            <person name="Hu X."/>
            <person name="Zhang T."/>
            <person name="Song X."/>
            <person name="Zhang H."/>
            <person name="Dai N."/>
            <person name="Sheng W."/>
            <person name="Hou X."/>
            <person name="Wei L."/>
        </authorList>
    </citation>
    <scope>NUCLEOTIDE SEQUENCE</scope>
    <source>
        <strain evidence="2">KEN1</strain>
        <tissue evidence="2">Leaf</tissue>
    </source>
</reference>
<feature type="region of interest" description="Disordered" evidence="1">
    <location>
        <begin position="1"/>
        <end position="23"/>
    </location>
</feature>
<organism evidence="2">
    <name type="scientific">Sesamum latifolium</name>
    <dbReference type="NCBI Taxonomy" id="2727402"/>
    <lineage>
        <taxon>Eukaryota</taxon>
        <taxon>Viridiplantae</taxon>
        <taxon>Streptophyta</taxon>
        <taxon>Embryophyta</taxon>
        <taxon>Tracheophyta</taxon>
        <taxon>Spermatophyta</taxon>
        <taxon>Magnoliopsida</taxon>
        <taxon>eudicotyledons</taxon>
        <taxon>Gunneridae</taxon>
        <taxon>Pentapetalae</taxon>
        <taxon>asterids</taxon>
        <taxon>lamiids</taxon>
        <taxon>Lamiales</taxon>
        <taxon>Pedaliaceae</taxon>
        <taxon>Sesamum</taxon>
    </lineage>
</organism>
<reference evidence="2" key="2">
    <citation type="journal article" date="2024" name="Plant">
        <title>Genomic evolution and insights into agronomic trait innovations of Sesamum species.</title>
        <authorList>
            <person name="Miao H."/>
            <person name="Wang L."/>
            <person name="Qu L."/>
            <person name="Liu H."/>
            <person name="Sun Y."/>
            <person name="Le M."/>
            <person name="Wang Q."/>
            <person name="Wei S."/>
            <person name="Zheng Y."/>
            <person name="Lin W."/>
            <person name="Duan Y."/>
            <person name="Cao H."/>
            <person name="Xiong S."/>
            <person name="Wang X."/>
            <person name="Wei L."/>
            <person name="Li C."/>
            <person name="Ma Q."/>
            <person name="Ju M."/>
            <person name="Zhao R."/>
            <person name="Li G."/>
            <person name="Mu C."/>
            <person name="Tian Q."/>
            <person name="Mei H."/>
            <person name="Zhang T."/>
            <person name="Gao T."/>
            <person name="Zhang H."/>
        </authorList>
    </citation>
    <scope>NUCLEOTIDE SEQUENCE</scope>
    <source>
        <strain evidence="2">KEN1</strain>
    </source>
</reference>
<dbReference type="AlphaFoldDB" id="A0AAW2TSS4"/>
<accession>A0AAW2TSS4</accession>
<evidence type="ECO:0000313" key="2">
    <source>
        <dbReference type="EMBL" id="KAL0407317.1"/>
    </source>
</evidence>
<comment type="caution">
    <text evidence="2">The sequence shown here is derived from an EMBL/GenBank/DDBJ whole genome shotgun (WGS) entry which is preliminary data.</text>
</comment>
<proteinExistence type="predicted"/>
<sequence length="174" mass="18884">MSTIGALASVVGQPGDKSSKDKSADVSKAAEPCFIDIFNVTKNLKDVQGSALAIVVEQLKLYGAFQESFESGRSISAGIKSKTSSKVTKNLKDVQGSALAIVVEQLKSLWGFSRVLFVPRDQDKVDRVSSRHQHSVTRFAQCEVLKQGMITLAVDIQQVNYFGALVYGQRSLIT</sequence>
<evidence type="ECO:0000256" key="1">
    <source>
        <dbReference type="SAM" id="MobiDB-lite"/>
    </source>
</evidence>